<dbReference type="Pfam" id="PF20434">
    <property type="entry name" value="BD-FAE"/>
    <property type="match status" value="1"/>
</dbReference>
<dbReference type="RefSeq" id="WP_140468132.1">
    <property type="nucleotide sequence ID" value="NZ_RCYZ01000006.1"/>
</dbReference>
<reference evidence="4 5" key="1">
    <citation type="journal article" date="2019" name="Environ. Microbiol.">
        <title>Species interactions and distinct microbial communities in high Arctic permafrost affected cryosols are associated with the CH4 and CO2 gas fluxes.</title>
        <authorList>
            <person name="Altshuler I."/>
            <person name="Hamel J."/>
            <person name="Turney S."/>
            <person name="Magnuson E."/>
            <person name="Levesque R."/>
            <person name="Greer C."/>
            <person name="Whyte L.G."/>
        </authorList>
    </citation>
    <scope>NUCLEOTIDE SEQUENCE [LARGE SCALE GENOMIC DNA]</scope>
    <source>
        <strain evidence="4 5">S9.2P</strain>
    </source>
</reference>
<name>A0A502GS90_9BACT</name>
<protein>
    <submittedName>
        <fullName evidence="4">Alpha/beta hydrolase</fullName>
    </submittedName>
</protein>
<dbReference type="InterPro" id="IPR029058">
    <property type="entry name" value="AB_hydrolase_fold"/>
</dbReference>
<evidence type="ECO:0000256" key="1">
    <source>
        <dbReference type="ARBA" id="ARBA00022801"/>
    </source>
</evidence>
<dbReference type="InterPro" id="IPR049492">
    <property type="entry name" value="BD-FAE-like_dom"/>
</dbReference>
<feature type="chain" id="PRO_5021311495" evidence="2">
    <location>
        <begin position="22"/>
        <end position="409"/>
    </location>
</feature>
<organism evidence="4 5">
    <name type="scientific">Hymenobacter nivis</name>
    <dbReference type="NCBI Taxonomy" id="1850093"/>
    <lineage>
        <taxon>Bacteria</taxon>
        <taxon>Pseudomonadati</taxon>
        <taxon>Bacteroidota</taxon>
        <taxon>Cytophagia</taxon>
        <taxon>Cytophagales</taxon>
        <taxon>Hymenobacteraceae</taxon>
        <taxon>Hymenobacter</taxon>
    </lineage>
</organism>
<comment type="caution">
    <text evidence="4">The sequence shown here is derived from an EMBL/GenBank/DDBJ whole genome shotgun (WGS) entry which is preliminary data.</text>
</comment>
<keyword evidence="5" id="KW-1185">Reference proteome</keyword>
<dbReference type="GO" id="GO:0016787">
    <property type="term" value="F:hydrolase activity"/>
    <property type="evidence" value="ECO:0007669"/>
    <property type="project" value="UniProtKB-KW"/>
</dbReference>
<keyword evidence="1 4" id="KW-0378">Hydrolase</keyword>
<evidence type="ECO:0000313" key="4">
    <source>
        <dbReference type="EMBL" id="TPG64565.1"/>
    </source>
</evidence>
<feature type="domain" description="BD-FAE-like" evidence="3">
    <location>
        <begin position="61"/>
        <end position="191"/>
    </location>
</feature>
<proteinExistence type="predicted"/>
<dbReference type="SUPFAM" id="SSF53474">
    <property type="entry name" value="alpha/beta-Hydrolases"/>
    <property type="match status" value="1"/>
</dbReference>
<dbReference type="OrthoDB" id="9777975at2"/>
<feature type="signal peptide" evidence="2">
    <location>
        <begin position="1"/>
        <end position="21"/>
    </location>
</feature>
<dbReference type="InterPro" id="IPR050300">
    <property type="entry name" value="GDXG_lipolytic_enzyme"/>
</dbReference>
<dbReference type="Gene3D" id="3.40.50.1820">
    <property type="entry name" value="alpha/beta hydrolase"/>
    <property type="match status" value="1"/>
</dbReference>
<evidence type="ECO:0000259" key="3">
    <source>
        <dbReference type="Pfam" id="PF20434"/>
    </source>
</evidence>
<dbReference type="AlphaFoldDB" id="A0A502GS90"/>
<dbReference type="Proteomes" id="UP000317646">
    <property type="component" value="Unassembled WGS sequence"/>
</dbReference>
<sequence length="409" mass="43551">MKATLLLVVLWLLAAGAPAMAQIDTTRARYYQPVFANVDVTRNVTYGSAPTFSGTTQTLLMDIYQPQGDTVKRRPVIIFAHQGGFLLGSRVDPYMVAVCTRLARLGYVTASIEYRLGFPLTGFPLAFTDTVGLAQAAIRGGQDLKAAVRFFRQDAATAKTYRAHPNYIAVGGSSAGAFAALEVGYLDKDSEVPAYANIASLGGVEGQSGNAGYSSLPLAVLNLSGATQTPSYIEAGNAPLCSVHGTADRTVPYLQGKIGSSLPPKYVYGSGRLNPRAAALGITNTLRTLKGAGHIPFETNAAYADTAFWTMRDFLRPLLRQTGTVLAARATAQGPQAQAYPNPATDAVQLSIPAAWRQLGEAQLLDMTGRVVRRLDSRTADLRVARGALTAGVYSLRFPGQAPLRIVFE</sequence>
<evidence type="ECO:0000256" key="2">
    <source>
        <dbReference type="SAM" id="SignalP"/>
    </source>
</evidence>
<keyword evidence="2" id="KW-0732">Signal</keyword>
<accession>A0A502GS90</accession>
<dbReference type="PANTHER" id="PTHR48081">
    <property type="entry name" value="AB HYDROLASE SUPERFAMILY PROTEIN C4A8.06C"/>
    <property type="match status" value="1"/>
</dbReference>
<evidence type="ECO:0000313" key="5">
    <source>
        <dbReference type="Proteomes" id="UP000317646"/>
    </source>
</evidence>
<gene>
    <name evidence="4" type="ORF">EAH73_15470</name>
</gene>
<dbReference type="EMBL" id="RCYZ01000006">
    <property type="protein sequence ID" value="TPG64565.1"/>
    <property type="molecule type" value="Genomic_DNA"/>
</dbReference>